<dbReference type="Proteomes" id="UP000594435">
    <property type="component" value="Chromosome 1"/>
</dbReference>
<organism evidence="1 2">
    <name type="scientific">Vibrio navarrensis</name>
    <dbReference type="NCBI Taxonomy" id="29495"/>
    <lineage>
        <taxon>Bacteria</taxon>
        <taxon>Pseudomonadati</taxon>
        <taxon>Pseudomonadota</taxon>
        <taxon>Gammaproteobacteria</taxon>
        <taxon>Vibrionales</taxon>
        <taxon>Vibrionaceae</taxon>
        <taxon>Vibrio</taxon>
    </lineage>
</organism>
<dbReference type="RefSeq" id="WP_337970605.1">
    <property type="nucleotide sequence ID" value="NZ_CP065217.1"/>
</dbReference>
<dbReference type="EMBL" id="CP065217">
    <property type="protein sequence ID" value="QPL52193.1"/>
    <property type="molecule type" value="Genomic_DNA"/>
</dbReference>
<protein>
    <recommendedName>
        <fullName evidence="3">DUF4238 domain-containing protein</fullName>
    </recommendedName>
</protein>
<gene>
    <name evidence="1" type="ORF">I3X05_08665</name>
</gene>
<name>A0AAJ4LSS8_9VIBR</name>
<sequence>MKQHSVQEAYLKSFEDNGRIWAHEMATKPPRHIPAKKCTMEVDFQNHDTEHFQNRNIEKPAIEVIRALQKGEPIDNDKAEKLFMWSELHLLRNQKFRSYDEMDYSKNYHYLTEIESKFRRYFCYLSVYRCSGEEYFITSDNPVMDLSVNGFLVRIFSLSPDCLVLMSPIPELLKTDISFPEMVNSSLYANRYKYVFSNRRVLPLESYELNATKFRLKGSLTTQTVIPQLIPEFK</sequence>
<evidence type="ECO:0000313" key="2">
    <source>
        <dbReference type="Proteomes" id="UP000594435"/>
    </source>
</evidence>
<evidence type="ECO:0008006" key="3">
    <source>
        <dbReference type="Google" id="ProtNLM"/>
    </source>
</evidence>
<dbReference type="AlphaFoldDB" id="A0AAJ4LSS8"/>
<evidence type="ECO:0000313" key="1">
    <source>
        <dbReference type="EMBL" id="QPL52193.1"/>
    </source>
</evidence>
<reference evidence="1 2" key="1">
    <citation type="submission" date="2020-11" db="EMBL/GenBank/DDBJ databases">
        <title>Complete and Circularized Genome Assembly of a human isolate of Vibrio navarrensis biotype pommerensis with MiSeq and MinION Sequence Data.</title>
        <authorList>
            <person name="Schwartz K."/>
            <person name="Borowiak M."/>
            <person name="Deneke C."/>
            <person name="Balau V."/>
            <person name="Metelmann C."/>
            <person name="Strauch E."/>
        </authorList>
    </citation>
    <scope>NUCLEOTIDE SEQUENCE [LARGE SCALE GENOMIC DNA]</scope>
    <source>
        <strain evidence="1 2">20-VB00237</strain>
    </source>
</reference>
<accession>A0AAJ4LSS8</accession>
<proteinExistence type="predicted"/>